<comment type="caution">
    <text evidence="1">The sequence shown here is derived from an EMBL/GenBank/DDBJ whole genome shotgun (WGS) entry which is preliminary data.</text>
</comment>
<dbReference type="Proteomes" id="UP000729402">
    <property type="component" value="Unassembled WGS sequence"/>
</dbReference>
<name>A0A8J5T1Z4_ZIZPA</name>
<proteinExistence type="predicted"/>
<gene>
    <name evidence="1" type="ORF">GUJ93_ZPchr0006g42468</name>
</gene>
<dbReference type="OrthoDB" id="1183274at2759"/>
<reference evidence="1" key="1">
    <citation type="journal article" date="2021" name="bioRxiv">
        <title>Whole Genome Assembly and Annotation of Northern Wild Rice, Zizania palustris L., Supports a Whole Genome Duplication in the Zizania Genus.</title>
        <authorList>
            <person name="Haas M."/>
            <person name="Kono T."/>
            <person name="Macchietto M."/>
            <person name="Millas R."/>
            <person name="McGilp L."/>
            <person name="Shao M."/>
            <person name="Duquette J."/>
            <person name="Hirsch C.N."/>
            <person name="Kimball J."/>
        </authorList>
    </citation>
    <scope>NUCLEOTIDE SEQUENCE</scope>
    <source>
        <tissue evidence="1">Fresh leaf tissue</tissue>
    </source>
</reference>
<protein>
    <submittedName>
        <fullName evidence="1">Uncharacterized protein</fullName>
    </submittedName>
</protein>
<dbReference type="AlphaFoldDB" id="A0A8J5T1Z4"/>
<sequence>MGDDPCGAGRRVGCWRRSRRRPSPACLPCRFASLPQRRSGIGASSLPLPWRVGRHLPWLSVRKLLWMRRLAMGMAAGLVGRLWWKRIGETLIPDGLIDFEDKEEVRSSEETDALEEARLAIEQVVIPEGESVQLLPRPPSFPDGSCRKFQAQVETIGQEPNASLRILPQFVGMEEGSMAVKQEATTGLTELTDSERSLCSQILVLTDSERSNDMNYTQNGIRRLPFLPD</sequence>
<organism evidence="1 2">
    <name type="scientific">Zizania palustris</name>
    <name type="common">Northern wild rice</name>
    <dbReference type="NCBI Taxonomy" id="103762"/>
    <lineage>
        <taxon>Eukaryota</taxon>
        <taxon>Viridiplantae</taxon>
        <taxon>Streptophyta</taxon>
        <taxon>Embryophyta</taxon>
        <taxon>Tracheophyta</taxon>
        <taxon>Spermatophyta</taxon>
        <taxon>Magnoliopsida</taxon>
        <taxon>Liliopsida</taxon>
        <taxon>Poales</taxon>
        <taxon>Poaceae</taxon>
        <taxon>BOP clade</taxon>
        <taxon>Oryzoideae</taxon>
        <taxon>Oryzeae</taxon>
        <taxon>Zizaniinae</taxon>
        <taxon>Zizania</taxon>
    </lineage>
</organism>
<reference evidence="1" key="2">
    <citation type="submission" date="2021-02" db="EMBL/GenBank/DDBJ databases">
        <authorList>
            <person name="Kimball J.A."/>
            <person name="Haas M.W."/>
            <person name="Macchietto M."/>
            <person name="Kono T."/>
            <person name="Duquette J."/>
            <person name="Shao M."/>
        </authorList>
    </citation>
    <scope>NUCLEOTIDE SEQUENCE</scope>
    <source>
        <tissue evidence="1">Fresh leaf tissue</tissue>
    </source>
</reference>
<accession>A0A8J5T1Z4</accession>
<dbReference type="EMBL" id="JAAALK010000283">
    <property type="protein sequence ID" value="KAG8076769.1"/>
    <property type="molecule type" value="Genomic_DNA"/>
</dbReference>
<keyword evidence="2" id="KW-1185">Reference proteome</keyword>
<evidence type="ECO:0000313" key="2">
    <source>
        <dbReference type="Proteomes" id="UP000729402"/>
    </source>
</evidence>
<evidence type="ECO:0000313" key="1">
    <source>
        <dbReference type="EMBL" id="KAG8076769.1"/>
    </source>
</evidence>